<dbReference type="Proteomes" id="UP000035996">
    <property type="component" value="Unassembled WGS sequence"/>
</dbReference>
<comment type="caution">
    <text evidence="1">The sequence shown here is derived from an EMBL/GenBank/DDBJ whole genome shotgun (WGS) entry which is preliminary data.</text>
</comment>
<name>A0A0J6CT09_9BACL</name>
<evidence type="ECO:0000313" key="1">
    <source>
        <dbReference type="EMBL" id="KMM39451.1"/>
    </source>
</evidence>
<keyword evidence="2" id="KW-1185">Reference proteome</keyword>
<gene>
    <name evidence="1" type="ORF">AB986_09735</name>
</gene>
<protein>
    <recommendedName>
        <fullName evidence="3">Spore coat protein</fullName>
    </recommendedName>
</protein>
<reference evidence="1" key="1">
    <citation type="submission" date="2015-06" db="EMBL/GenBank/DDBJ databases">
        <authorList>
            <person name="Liu B."/>
            <person name="Wang J."/>
            <person name="Zhu Y."/>
            <person name="Liu G."/>
            <person name="Chen Q."/>
            <person name="Zheng C."/>
            <person name="Che J."/>
            <person name="Ge C."/>
            <person name="Shi H."/>
            <person name="Pan Z."/>
            <person name="Liu X."/>
        </authorList>
    </citation>
    <scope>NUCLEOTIDE SEQUENCE [LARGE SCALE GENOMIC DNA]</scope>
    <source>
        <strain evidence="1">DSM 16346</strain>
    </source>
</reference>
<dbReference type="AlphaFoldDB" id="A0A0J6CT09"/>
<evidence type="ECO:0008006" key="3">
    <source>
        <dbReference type="Google" id="ProtNLM"/>
    </source>
</evidence>
<organism evidence="1 2">
    <name type="scientific">Guptibacillus hwajinpoensis</name>
    <dbReference type="NCBI Taxonomy" id="208199"/>
    <lineage>
        <taxon>Bacteria</taxon>
        <taxon>Bacillati</taxon>
        <taxon>Bacillota</taxon>
        <taxon>Bacilli</taxon>
        <taxon>Bacillales</taxon>
        <taxon>Guptibacillaceae</taxon>
        <taxon>Guptibacillus</taxon>
    </lineage>
</organism>
<dbReference type="OrthoDB" id="2452727at2"/>
<proteinExistence type="predicted"/>
<dbReference type="STRING" id="157733.AB986_09735"/>
<evidence type="ECO:0000313" key="2">
    <source>
        <dbReference type="Proteomes" id="UP000035996"/>
    </source>
</evidence>
<sequence length="145" mass="16610">MNNFRYLKAHIGRTVKIDRGGPESQEGTLVDLQEDFLVLKGTGDSLYYYQITHLKSISMNSQDGFRGRSHNHKEDLVEGSTFEEVLKNSQYRWVRINRGGPSKTEGVIEKVENDSVTLIKNDEVITLPLFHIRSIVLEVEKDDQT</sequence>
<dbReference type="EMBL" id="LELK01000001">
    <property type="protein sequence ID" value="KMM39451.1"/>
    <property type="molecule type" value="Genomic_DNA"/>
</dbReference>
<accession>A0A0J6CT09</accession>
<dbReference type="RefSeq" id="WP_048310622.1">
    <property type="nucleotide sequence ID" value="NZ_CP119526.1"/>
</dbReference>